<dbReference type="Proteomes" id="UP001157961">
    <property type="component" value="Unassembled WGS sequence"/>
</dbReference>
<evidence type="ECO:0000313" key="4">
    <source>
        <dbReference type="Proteomes" id="UP001157961"/>
    </source>
</evidence>
<dbReference type="InterPro" id="IPR043144">
    <property type="entry name" value="Mal/L-sulf/L-lact_DH-like_ah"/>
</dbReference>
<dbReference type="Gene3D" id="1.10.1530.10">
    <property type="match status" value="1"/>
</dbReference>
<evidence type="ECO:0000256" key="1">
    <source>
        <dbReference type="ARBA" id="ARBA00006056"/>
    </source>
</evidence>
<comment type="similarity">
    <text evidence="1">Belongs to the LDH2/MDH2 oxidoreductase family.</text>
</comment>
<evidence type="ECO:0000256" key="2">
    <source>
        <dbReference type="ARBA" id="ARBA00023002"/>
    </source>
</evidence>
<keyword evidence="2" id="KW-0560">Oxidoreductase</keyword>
<evidence type="ECO:0000313" key="3">
    <source>
        <dbReference type="EMBL" id="SMP21541.1"/>
    </source>
</evidence>
<dbReference type="Pfam" id="PF02615">
    <property type="entry name" value="Ldh_2"/>
    <property type="match status" value="1"/>
</dbReference>
<reference evidence="3 4" key="1">
    <citation type="submission" date="2017-05" db="EMBL/GenBank/DDBJ databases">
        <authorList>
            <person name="Varghese N."/>
            <person name="Submissions S."/>
        </authorList>
    </citation>
    <scope>NUCLEOTIDE SEQUENCE [LARGE SCALE GENOMIC DNA]</scope>
    <source>
        <strain evidence="3 4">DSM 29734</strain>
    </source>
</reference>
<sequence length="344" mass="35840">MTEMVRLTLSEATSLLMAVFERAGARPSVASSVSRALVAAESEGQVGHGFSRVADYVAQIHSGKINVEAKPKVEQRAPAALHIKAENGFAYPALEAALEAGIPLAQEMGVSVMTIGNSHHCGAMSVQVEQIANAGLIGLMVANAPKAIAPWGAKDAVFGTNPIAFATPVANSAPLVIDLSLSIVARGKVMAAHKAGKPIPEGWALDIHGQSTTDARAALEGTMLPIGEAKGTALALMVEILAAALSGSSFSRDAGSFFTSDGDFPNVGQTLIAIHPSNDTEFGQRVAGLLEIISSLEGARLPGARRRLAISMAERDGLNVPMHLYQQVHQLAGRPMQPICETEC</sequence>
<dbReference type="SUPFAM" id="SSF89733">
    <property type="entry name" value="L-sulfolactate dehydrogenase-like"/>
    <property type="match status" value="1"/>
</dbReference>
<dbReference type="Gene3D" id="3.30.1370.60">
    <property type="entry name" value="Hypothetical oxidoreductase yiak, domain 2"/>
    <property type="match status" value="1"/>
</dbReference>
<name>A0ABY1NZ07_9RHOB</name>
<keyword evidence="4" id="KW-1185">Reference proteome</keyword>
<dbReference type="PANTHER" id="PTHR11091">
    <property type="entry name" value="OXIDOREDUCTASE-RELATED"/>
    <property type="match status" value="1"/>
</dbReference>
<dbReference type="PANTHER" id="PTHR11091:SF0">
    <property type="entry name" value="MALATE DEHYDROGENASE"/>
    <property type="match status" value="1"/>
</dbReference>
<gene>
    <name evidence="3" type="ORF">SAMN06265373_10435</name>
</gene>
<dbReference type="InterPro" id="IPR036111">
    <property type="entry name" value="Mal/L-sulfo/L-lacto_DH-like_sf"/>
</dbReference>
<dbReference type="RefSeq" id="WP_164643065.1">
    <property type="nucleotide sequence ID" value="NZ_FXTY01000004.1"/>
</dbReference>
<dbReference type="InterPro" id="IPR003767">
    <property type="entry name" value="Malate/L-lactate_DH-like"/>
</dbReference>
<dbReference type="EMBL" id="FXTY01000004">
    <property type="protein sequence ID" value="SMP21541.1"/>
    <property type="molecule type" value="Genomic_DNA"/>
</dbReference>
<proteinExistence type="inferred from homology"/>
<comment type="caution">
    <text evidence="3">The sequence shown here is derived from an EMBL/GenBank/DDBJ whole genome shotgun (WGS) entry which is preliminary data.</text>
</comment>
<dbReference type="InterPro" id="IPR043143">
    <property type="entry name" value="Mal/L-sulf/L-lact_DH-like_NADP"/>
</dbReference>
<protein>
    <submittedName>
        <fullName evidence="3">(2R)-3-sulfolactate dehydrogenase (NADP+)</fullName>
    </submittedName>
</protein>
<organism evidence="3 4">
    <name type="scientific">Shimia sagamensis</name>
    <dbReference type="NCBI Taxonomy" id="1566352"/>
    <lineage>
        <taxon>Bacteria</taxon>
        <taxon>Pseudomonadati</taxon>
        <taxon>Pseudomonadota</taxon>
        <taxon>Alphaproteobacteria</taxon>
        <taxon>Rhodobacterales</taxon>
        <taxon>Roseobacteraceae</taxon>
    </lineage>
</organism>
<accession>A0ABY1NZ07</accession>